<dbReference type="PANTHER" id="PTHR11236">
    <property type="entry name" value="AMINOBENZOATE/ANTHRANILATE SYNTHASE"/>
    <property type="match status" value="1"/>
</dbReference>
<dbReference type="CDD" id="cd01743">
    <property type="entry name" value="GATase1_Anthranilate_Synthase"/>
    <property type="match status" value="1"/>
</dbReference>
<dbReference type="RefSeq" id="WP_189038606.1">
    <property type="nucleotide sequence ID" value="NZ_BMMP01000013.1"/>
</dbReference>
<evidence type="ECO:0000259" key="6">
    <source>
        <dbReference type="Pfam" id="PF00117"/>
    </source>
</evidence>
<evidence type="ECO:0000256" key="3">
    <source>
        <dbReference type="ARBA" id="ARBA00022679"/>
    </source>
</evidence>
<evidence type="ECO:0000256" key="2">
    <source>
        <dbReference type="ARBA" id="ARBA00013139"/>
    </source>
</evidence>
<reference evidence="10" key="1">
    <citation type="journal article" date="2019" name="Int. J. Syst. Evol. Microbiol.">
        <title>The Global Catalogue of Microorganisms (GCM) 10K type strain sequencing project: providing services to taxonomists for standard genome sequencing and annotation.</title>
        <authorList>
            <consortium name="The Broad Institute Genomics Platform"/>
            <consortium name="The Broad Institute Genome Sequencing Center for Infectious Disease"/>
            <person name="Wu L."/>
            <person name="Ma J."/>
        </authorList>
    </citation>
    <scope>NUCLEOTIDE SEQUENCE [LARGE SCALE GENOMIC DNA]</scope>
    <source>
        <strain evidence="10">CGMCC 4.7178</strain>
    </source>
</reference>
<gene>
    <name evidence="9" type="ORF">GCM10012287_40630</name>
</gene>
<keyword evidence="10" id="KW-1185">Reference proteome</keyword>
<dbReference type="InterPro" id="IPR017926">
    <property type="entry name" value="GATASE"/>
</dbReference>
<feature type="domain" description="Glutamine amidotransferase" evidence="6">
    <location>
        <begin position="4"/>
        <end position="185"/>
    </location>
</feature>
<dbReference type="EC" id="2.6.1.85" evidence="2"/>
<dbReference type="PANTHER" id="PTHR11236:SF18">
    <property type="entry name" value="AMINODEOXYCHORISMATE SYNTHASE"/>
    <property type="match status" value="1"/>
</dbReference>
<dbReference type="PRINTS" id="PR00099">
    <property type="entry name" value="CPSGATASE"/>
</dbReference>
<keyword evidence="4" id="KW-0315">Glutamine amidotransferase</keyword>
<dbReference type="EMBL" id="BMMP01000013">
    <property type="protein sequence ID" value="GGO53604.1"/>
    <property type="molecule type" value="Genomic_DNA"/>
</dbReference>
<feature type="domain" description="Chorismate-utilising enzyme C-terminal" evidence="7">
    <location>
        <begin position="433"/>
        <end position="687"/>
    </location>
</feature>
<dbReference type="Pfam" id="PF00425">
    <property type="entry name" value="Chorismate_bind"/>
    <property type="match status" value="1"/>
</dbReference>
<feature type="region of interest" description="Disordered" evidence="5">
    <location>
        <begin position="385"/>
        <end position="404"/>
    </location>
</feature>
<evidence type="ECO:0000259" key="8">
    <source>
        <dbReference type="Pfam" id="PF04715"/>
    </source>
</evidence>
<comment type="similarity">
    <text evidence="1">In the C-terminal section; belongs to the anthranilate synthase component I family.</text>
</comment>
<evidence type="ECO:0000313" key="10">
    <source>
        <dbReference type="Proteomes" id="UP000631535"/>
    </source>
</evidence>
<name>A0ABQ2MKW2_9ACTN</name>
<dbReference type="InterPro" id="IPR015890">
    <property type="entry name" value="Chorismate_C"/>
</dbReference>
<evidence type="ECO:0000256" key="1">
    <source>
        <dbReference type="ARBA" id="ARBA00005970"/>
    </source>
</evidence>
<dbReference type="InterPro" id="IPR006221">
    <property type="entry name" value="TrpG/PapA_dom"/>
</dbReference>
<dbReference type="SUPFAM" id="SSF52317">
    <property type="entry name" value="Class I glutamine amidotransferase-like"/>
    <property type="match status" value="1"/>
</dbReference>
<dbReference type="PRINTS" id="PR00097">
    <property type="entry name" value="ANTSNTHASEII"/>
</dbReference>
<proteinExistence type="inferred from homology"/>
<keyword evidence="3" id="KW-0808">Transferase</keyword>
<dbReference type="InterPro" id="IPR029062">
    <property type="entry name" value="Class_I_gatase-like"/>
</dbReference>
<dbReference type="Gene3D" id="3.60.120.10">
    <property type="entry name" value="Anthranilate synthase"/>
    <property type="match status" value="1"/>
</dbReference>
<evidence type="ECO:0000313" key="9">
    <source>
        <dbReference type="EMBL" id="GGO53604.1"/>
    </source>
</evidence>
<dbReference type="Proteomes" id="UP000631535">
    <property type="component" value="Unassembled WGS sequence"/>
</dbReference>
<dbReference type="SUPFAM" id="SSF56322">
    <property type="entry name" value="ADC synthase"/>
    <property type="match status" value="1"/>
</dbReference>
<dbReference type="PRINTS" id="PR00096">
    <property type="entry name" value="GATASE"/>
</dbReference>
<dbReference type="InterPro" id="IPR006805">
    <property type="entry name" value="Anth_synth_I_N"/>
</dbReference>
<dbReference type="InterPro" id="IPR005801">
    <property type="entry name" value="ADC_synthase"/>
</dbReference>
<dbReference type="Pfam" id="PF00117">
    <property type="entry name" value="GATase"/>
    <property type="match status" value="1"/>
</dbReference>
<dbReference type="Gene3D" id="3.40.50.880">
    <property type="match status" value="1"/>
</dbReference>
<dbReference type="NCBIfam" id="TIGR00566">
    <property type="entry name" value="trpG_papA"/>
    <property type="match status" value="1"/>
</dbReference>
<accession>A0ABQ2MKW2</accession>
<organism evidence="9 10">
    <name type="scientific">Streptomyces daqingensis</name>
    <dbReference type="NCBI Taxonomy" id="1472640"/>
    <lineage>
        <taxon>Bacteria</taxon>
        <taxon>Bacillati</taxon>
        <taxon>Actinomycetota</taxon>
        <taxon>Actinomycetes</taxon>
        <taxon>Kitasatosporales</taxon>
        <taxon>Streptomycetaceae</taxon>
        <taxon>Streptomyces</taxon>
    </lineage>
</organism>
<evidence type="ECO:0000256" key="5">
    <source>
        <dbReference type="SAM" id="MobiDB-lite"/>
    </source>
</evidence>
<dbReference type="InterPro" id="IPR019999">
    <property type="entry name" value="Anth_synth_I-like"/>
</dbReference>
<comment type="caution">
    <text evidence="9">The sequence shown here is derived from an EMBL/GenBank/DDBJ whole genome shotgun (WGS) entry which is preliminary data.</text>
</comment>
<protein>
    <recommendedName>
        <fullName evidence="2">aminodeoxychorismate synthase</fullName>
        <ecNumber evidence="2">2.6.1.85</ecNumber>
    </recommendedName>
</protein>
<sequence length="703" mass="75304">MNVVLIDNYDSFTNNVAQYLYEVGGESPVIVPNSTPYAYLPLQWADAVVLSPGPGRPSEEADFGVCAEVIARCGLPVLGICLGHQGIAEFFGGTTARAPEPVHGIVDTVTHTATGLFEGLPQDLPVVRYHSLVSTGLPDELEAVAWNADGLVMGLAHRELPVWGVQFHPESIETQGGHRILSNFLQMASRHVRGGTASRPALAAPAVRAFEEAGGETRLALRAVPLPDAGSPEEEFARRYAGDPRAFWLDSENSEHPEARLSVMGGGSGAGAVAFSYDLPSRTLTLEGPSGRAAVEGDVFELLEQVTSAVRVELEPPDGREWPWPFKGGLVGYFGYELQALTGGSERFRATTPDAWFLHTREFLLFDHREGRAYLCGAVPPGEPAPGAAGAHGSGDGARDSHGTGVPYGLDRAAVAFRPGPVHESRLDLRDDEARYLDKVKRAQELIRDGESYEICLTNRATGLPVASGQEVYARMRRISPVPYGAYLRFGGTEILSSSPETFLRAGADGVVESRPIKGTRPRGATPSQDEALRRELTESVKDRAENLMIVDLVRHDLNAVCEPGSVHVPEAFAIESYTSVHQMVSTVRGMLRPGSSALSAVRACFPGGSMTGAPKKRTMEIIGDLEGEARGIYSGALGWLGFDGSLDLNIVIRTVVVEDGTASFGIGGAITSRSSPEEEFEEVLVKASVPYGALRDAPKRQP</sequence>
<feature type="domain" description="Anthranilate synthase component I N-terminal" evidence="8">
    <location>
        <begin position="237"/>
        <end position="375"/>
    </location>
</feature>
<evidence type="ECO:0000259" key="7">
    <source>
        <dbReference type="Pfam" id="PF00425"/>
    </source>
</evidence>
<dbReference type="Pfam" id="PF04715">
    <property type="entry name" value="Anth_synt_I_N"/>
    <property type="match status" value="1"/>
</dbReference>
<dbReference type="PROSITE" id="PS51273">
    <property type="entry name" value="GATASE_TYPE_1"/>
    <property type="match status" value="1"/>
</dbReference>
<evidence type="ECO:0000256" key="4">
    <source>
        <dbReference type="ARBA" id="ARBA00022962"/>
    </source>
</evidence>